<accession>A0A4Z2I753</accession>
<reference evidence="2 3" key="1">
    <citation type="submission" date="2019-03" db="EMBL/GenBank/DDBJ databases">
        <title>First draft genome of Liparis tanakae, snailfish: a comprehensive survey of snailfish specific genes.</title>
        <authorList>
            <person name="Kim W."/>
            <person name="Song I."/>
            <person name="Jeong J.-H."/>
            <person name="Kim D."/>
            <person name="Kim S."/>
            <person name="Ryu S."/>
            <person name="Song J.Y."/>
            <person name="Lee S.K."/>
        </authorList>
    </citation>
    <scope>NUCLEOTIDE SEQUENCE [LARGE SCALE GENOMIC DNA]</scope>
    <source>
        <tissue evidence="2">Muscle</tissue>
    </source>
</reference>
<dbReference type="AlphaFoldDB" id="A0A4Z2I753"/>
<comment type="caution">
    <text evidence="2">The sequence shown here is derived from an EMBL/GenBank/DDBJ whole genome shotgun (WGS) entry which is preliminary data.</text>
</comment>
<gene>
    <name evidence="2" type="ORF">EYF80_015986</name>
</gene>
<feature type="compositionally biased region" description="Low complexity" evidence="1">
    <location>
        <begin position="128"/>
        <end position="143"/>
    </location>
</feature>
<sequence length="322" mass="34283">MEVQREARKSGGSDGYQCTSVDEPAKLFFGDVGPAEVQSDRLSPDDAAQHERWPNTAIHISLRITCASPSASGSLSGGGLMGGGRITWRSIWMHFGGDRQGSGRGQTGVICAPLFQPSGEFASPPLCRSQSPSGLSSSRGRSVPSRDSRGGRFFGGSSSFLFGTSSRSAFLFAADVGLSAVTAAVANMGGSGSSFESRFSRGSFSSEPGRRDTLLCVAGQAADRNRGLKKRLLYQTNVLLRNQSSRPQNPTATTYVYREHQASKNRRSCPSLSDMAMAGFHASSSSRQTDTAAVSSSFYSCSCRLAYSPPSHSKAPQYHKQM</sequence>
<feature type="region of interest" description="Disordered" evidence="1">
    <location>
        <begin position="122"/>
        <end position="150"/>
    </location>
</feature>
<organism evidence="2 3">
    <name type="scientific">Liparis tanakae</name>
    <name type="common">Tanaka's snailfish</name>
    <dbReference type="NCBI Taxonomy" id="230148"/>
    <lineage>
        <taxon>Eukaryota</taxon>
        <taxon>Metazoa</taxon>
        <taxon>Chordata</taxon>
        <taxon>Craniata</taxon>
        <taxon>Vertebrata</taxon>
        <taxon>Euteleostomi</taxon>
        <taxon>Actinopterygii</taxon>
        <taxon>Neopterygii</taxon>
        <taxon>Teleostei</taxon>
        <taxon>Neoteleostei</taxon>
        <taxon>Acanthomorphata</taxon>
        <taxon>Eupercaria</taxon>
        <taxon>Perciformes</taxon>
        <taxon>Cottioidei</taxon>
        <taxon>Cottales</taxon>
        <taxon>Liparidae</taxon>
        <taxon>Liparis</taxon>
    </lineage>
</organism>
<proteinExistence type="predicted"/>
<evidence type="ECO:0000313" key="2">
    <source>
        <dbReference type="EMBL" id="TNN73778.1"/>
    </source>
</evidence>
<dbReference type="Proteomes" id="UP000314294">
    <property type="component" value="Unassembled WGS sequence"/>
</dbReference>
<dbReference type="OrthoDB" id="10657137at2759"/>
<protein>
    <submittedName>
        <fullName evidence="2">Uncharacterized protein</fullName>
    </submittedName>
</protein>
<evidence type="ECO:0000313" key="3">
    <source>
        <dbReference type="Proteomes" id="UP000314294"/>
    </source>
</evidence>
<keyword evidence="3" id="KW-1185">Reference proteome</keyword>
<name>A0A4Z2I753_9TELE</name>
<evidence type="ECO:0000256" key="1">
    <source>
        <dbReference type="SAM" id="MobiDB-lite"/>
    </source>
</evidence>
<dbReference type="EMBL" id="SRLO01000121">
    <property type="protein sequence ID" value="TNN73778.1"/>
    <property type="molecule type" value="Genomic_DNA"/>
</dbReference>